<organism evidence="2 3">
    <name type="scientific">Magallana gigas</name>
    <name type="common">Pacific oyster</name>
    <name type="synonym">Crassostrea gigas</name>
    <dbReference type="NCBI Taxonomy" id="29159"/>
    <lineage>
        <taxon>Eukaryota</taxon>
        <taxon>Metazoa</taxon>
        <taxon>Spiralia</taxon>
        <taxon>Lophotrochozoa</taxon>
        <taxon>Mollusca</taxon>
        <taxon>Bivalvia</taxon>
        <taxon>Autobranchia</taxon>
        <taxon>Pteriomorphia</taxon>
        <taxon>Ostreida</taxon>
        <taxon>Ostreoidea</taxon>
        <taxon>Ostreidae</taxon>
        <taxon>Magallana</taxon>
    </lineage>
</organism>
<evidence type="ECO:0000259" key="1">
    <source>
        <dbReference type="PROSITE" id="PS51144"/>
    </source>
</evidence>
<sequence>MGKISLDITEDISMNDILPDDWSHYTYHGSLTTPPCFGTVQWIVMRCPIRFSRERGTVDHPKVTVERNFRCGSIENRKLVCPRRGWI</sequence>
<dbReference type="EnsemblMetazoa" id="G16751.1">
    <property type="protein sequence ID" value="G16751.1:cds"/>
    <property type="gene ID" value="G16751"/>
</dbReference>
<protein>
    <recommendedName>
        <fullName evidence="1">Alpha-carbonic anhydrase domain-containing protein</fullName>
    </recommendedName>
</protein>
<reference evidence="2" key="1">
    <citation type="submission" date="2022-08" db="UniProtKB">
        <authorList>
            <consortium name="EnsemblMetazoa"/>
        </authorList>
    </citation>
    <scope>IDENTIFICATION</scope>
    <source>
        <strain evidence="2">05x7-T-G4-1.051#20</strain>
    </source>
</reference>
<dbReference type="InterPro" id="IPR001148">
    <property type="entry name" value="CA_dom"/>
</dbReference>
<accession>A0A8W8J0T2</accession>
<dbReference type="InterPro" id="IPR036398">
    <property type="entry name" value="CA_dom_sf"/>
</dbReference>
<keyword evidence="3" id="KW-1185">Reference proteome</keyword>
<dbReference type="Gene3D" id="3.10.200.10">
    <property type="entry name" value="Alpha carbonic anhydrase"/>
    <property type="match status" value="1"/>
</dbReference>
<dbReference type="Pfam" id="PF00194">
    <property type="entry name" value="Carb_anhydrase"/>
    <property type="match status" value="1"/>
</dbReference>
<dbReference type="Proteomes" id="UP000005408">
    <property type="component" value="Unassembled WGS sequence"/>
</dbReference>
<evidence type="ECO:0000313" key="3">
    <source>
        <dbReference type="Proteomes" id="UP000005408"/>
    </source>
</evidence>
<dbReference type="SUPFAM" id="SSF51069">
    <property type="entry name" value="Carbonic anhydrase"/>
    <property type="match status" value="1"/>
</dbReference>
<dbReference type="PROSITE" id="PS51144">
    <property type="entry name" value="ALPHA_CA_2"/>
    <property type="match status" value="1"/>
</dbReference>
<feature type="domain" description="Alpha-carbonic anhydrase" evidence="1">
    <location>
        <begin position="1"/>
        <end position="83"/>
    </location>
</feature>
<name>A0A8W8J0T2_MAGGI</name>
<evidence type="ECO:0000313" key="2">
    <source>
        <dbReference type="EnsemblMetazoa" id="G16751.1:cds"/>
    </source>
</evidence>
<dbReference type="AlphaFoldDB" id="A0A8W8J0T2"/>
<proteinExistence type="predicted"/>